<protein>
    <submittedName>
        <fullName evidence="1">Uncharacterized protein</fullName>
    </submittedName>
</protein>
<evidence type="ECO:0000313" key="2">
    <source>
        <dbReference type="Proteomes" id="UP000054538"/>
    </source>
</evidence>
<proteinExistence type="predicted"/>
<dbReference type="EMBL" id="KN825522">
    <property type="protein sequence ID" value="KIK90372.1"/>
    <property type="molecule type" value="Genomic_DNA"/>
</dbReference>
<dbReference type="InParanoid" id="A0A0D0D1I2"/>
<dbReference type="HOGENOM" id="CLU_198499_0_0_1"/>
<gene>
    <name evidence="1" type="ORF">PAXRUDRAFT_152016</name>
</gene>
<keyword evidence="2" id="KW-1185">Reference proteome</keyword>
<name>A0A0D0D1I2_9AGAM</name>
<reference evidence="2" key="2">
    <citation type="submission" date="2015-01" db="EMBL/GenBank/DDBJ databases">
        <title>Evolutionary Origins and Diversification of the Mycorrhizal Mutualists.</title>
        <authorList>
            <consortium name="DOE Joint Genome Institute"/>
            <consortium name="Mycorrhizal Genomics Consortium"/>
            <person name="Kohler A."/>
            <person name="Kuo A."/>
            <person name="Nagy L.G."/>
            <person name="Floudas D."/>
            <person name="Copeland A."/>
            <person name="Barry K.W."/>
            <person name="Cichocki N."/>
            <person name="Veneault-Fourrey C."/>
            <person name="LaButti K."/>
            <person name="Lindquist E.A."/>
            <person name="Lipzen A."/>
            <person name="Lundell T."/>
            <person name="Morin E."/>
            <person name="Murat C."/>
            <person name="Riley R."/>
            <person name="Ohm R."/>
            <person name="Sun H."/>
            <person name="Tunlid A."/>
            <person name="Henrissat B."/>
            <person name="Grigoriev I.V."/>
            <person name="Hibbett D.S."/>
            <person name="Martin F."/>
        </authorList>
    </citation>
    <scope>NUCLEOTIDE SEQUENCE [LARGE SCALE GENOMIC DNA]</scope>
    <source>
        <strain evidence="2">Ve08.2h10</strain>
    </source>
</reference>
<evidence type="ECO:0000313" key="1">
    <source>
        <dbReference type="EMBL" id="KIK90372.1"/>
    </source>
</evidence>
<sequence>MWEWLEYEDEYLEALLQWEGADGRTCSKGCGCDGVYRCTECFGQPMLCTSCC</sequence>
<dbReference type="Proteomes" id="UP000054538">
    <property type="component" value="Unassembled WGS sequence"/>
</dbReference>
<reference evidence="1 2" key="1">
    <citation type="submission" date="2014-04" db="EMBL/GenBank/DDBJ databases">
        <authorList>
            <consortium name="DOE Joint Genome Institute"/>
            <person name="Kuo A."/>
            <person name="Kohler A."/>
            <person name="Jargeat P."/>
            <person name="Nagy L.G."/>
            <person name="Floudas D."/>
            <person name="Copeland A."/>
            <person name="Barry K.W."/>
            <person name="Cichocki N."/>
            <person name="Veneault-Fourrey C."/>
            <person name="LaButti K."/>
            <person name="Lindquist E.A."/>
            <person name="Lipzen A."/>
            <person name="Lundell T."/>
            <person name="Morin E."/>
            <person name="Murat C."/>
            <person name="Sun H."/>
            <person name="Tunlid A."/>
            <person name="Henrissat B."/>
            <person name="Grigoriev I.V."/>
            <person name="Hibbett D.S."/>
            <person name="Martin F."/>
            <person name="Nordberg H.P."/>
            <person name="Cantor M.N."/>
            <person name="Hua S.X."/>
        </authorList>
    </citation>
    <scope>NUCLEOTIDE SEQUENCE [LARGE SCALE GENOMIC DNA]</scope>
    <source>
        <strain evidence="1 2">Ve08.2h10</strain>
    </source>
</reference>
<organism evidence="1 2">
    <name type="scientific">Paxillus rubicundulus Ve08.2h10</name>
    <dbReference type="NCBI Taxonomy" id="930991"/>
    <lineage>
        <taxon>Eukaryota</taxon>
        <taxon>Fungi</taxon>
        <taxon>Dikarya</taxon>
        <taxon>Basidiomycota</taxon>
        <taxon>Agaricomycotina</taxon>
        <taxon>Agaricomycetes</taxon>
        <taxon>Agaricomycetidae</taxon>
        <taxon>Boletales</taxon>
        <taxon>Paxilineae</taxon>
        <taxon>Paxillaceae</taxon>
        <taxon>Paxillus</taxon>
    </lineage>
</organism>
<accession>A0A0D0D1I2</accession>
<dbReference type="AlphaFoldDB" id="A0A0D0D1I2"/>